<gene>
    <name evidence="1" type="ORF">ETSY1_37210</name>
</gene>
<reference evidence="1 2" key="1">
    <citation type="journal article" date="2014" name="Nature">
        <title>An environmental bacterial taxon with a large and distinct metabolic repertoire.</title>
        <authorList>
            <person name="Wilson M.C."/>
            <person name="Mori T."/>
            <person name="Ruckert C."/>
            <person name="Uria A.R."/>
            <person name="Helf M.J."/>
            <person name="Takada K."/>
            <person name="Gernert C."/>
            <person name="Steffens U.A."/>
            <person name="Heycke N."/>
            <person name="Schmitt S."/>
            <person name="Rinke C."/>
            <person name="Helfrich E.J."/>
            <person name="Brachmann A.O."/>
            <person name="Gurgui C."/>
            <person name="Wakimoto T."/>
            <person name="Kracht M."/>
            <person name="Crusemann M."/>
            <person name="Hentschel U."/>
            <person name="Abe I."/>
            <person name="Matsunaga S."/>
            <person name="Kalinowski J."/>
            <person name="Takeyama H."/>
            <person name="Piel J."/>
        </authorList>
    </citation>
    <scope>NUCLEOTIDE SEQUENCE [LARGE SCALE GENOMIC DNA]</scope>
    <source>
        <strain evidence="2">TSY1</strain>
    </source>
</reference>
<accession>W4L799</accession>
<sequence>MPTRAIQMSQATMASWPNVVAYTYDPEQKLSTPISGASFSPKSLSMYEITVVNDKGSWWLPADTTVDPLWNQHGGSEALKASDDISTTMNGATVMRPSWMFFWTPVHTLANQTFQADIKDGSIIGTFPQIQPITSDQPSSGFIIHELPDGLQIIVPPSDQPLTVQITTQTS</sequence>
<dbReference type="AlphaFoldDB" id="W4L799"/>
<evidence type="ECO:0000313" key="2">
    <source>
        <dbReference type="Proteomes" id="UP000019141"/>
    </source>
</evidence>
<keyword evidence="2" id="KW-1185">Reference proteome</keyword>
<dbReference type="HOGENOM" id="CLU_1560148_0_0_7"/>
<comment type="caution">
    <text evidence="1">The sequence shown here is derived from an EMBL/GenBank/DDBJ whole genome shotgun (WGS) entry which is preliminary data.</text>
</comment>
<protein>
    <submittedName>
        <fullName evidence="1">Uncharacterized protein</fullName>
    </submittedName>
</protein>
<proteinExistence type="predicted"/>
<dbReference type="EMBL" id="AZHW01001152">
    <property type="protein sequence ID" value="ETW93902.1"/>
    <property type="molecule type" value="Genomic_DNA"/>
</dbReference>
<organism evidence="1 2">
    <name type="scientific">Entotheonella factor</name>
    <dbReference type="NCBI Taxonomy" id="1429438"/>
    <lineage>
        <taxon>Bacteria</taxon>
        <taxon>Pseudomonadati</taxon>
        <taxon>Nitrospinota/Tectimicrobiota group</taxon>
        <taxon>Candidatus Tectimicrobiota</taxon>
        <taxon>Candidatus Entotheonellia</taxon>
        <taxon>Candidatus Entotheonellales</taxon>
        <taxon>Candidatus Entotheonellaceae</taxon>
        <taxon>Candidatus Entotheonella</taxon>
    </lineage>
</organism>
<evidence type="ECO:0000313" key="1">
    <source>
        <dbReference type="EMBL" id="ETW93902.1"/>
    </source>
</evidence>
<name>W4L799_ENTF1</name>
<dbReference type="Proteomes" id="UP000019141">
    <property type="component" value="Unassembled WGS sequence"/>
</dbReference>